<dbReference type="Gene3D" id="3.40.50.300">
    <property type="entry name" value="P-loop containing nucleotide triphosphate hydrolases"/>
    <property type="match status" value="1"/>
</dbReference>
<accession>A0AAP0K669</accession>
<dbReference type="Gene3D" id="3.90.660.10">
    <property type="match status" value="1"/>
</dbReference>
<dbReference type="EMBL" id="JBBNAE010000002">
    <property type="protein sequence ID" value="KAK9145380.1"/>
    <property type="molecule type" value="Genomic_DNA"/>
</dbReference>
<keyword evidence="5" id="KW-1185">Reference proteome</keyword>
<name>A0AAP0K669_9MAGN</name>
<dbReference type="SUPFAM" id="SSF52540">
    <property type="entry name" value="P-loop containing nucleoside triphosphate hydrolases"/>
    <property type="match status" value="1"/>
</dbReference>
<organism evidence="4 5">
    <name type="scientific">Stephania japonica</name>
    <dbReference type="NCBI Taxonomy" id="461633"/>
    <lineage>
        <taxon>Eukaryota</taxon>
        <taxon>Viridiplantae</taxon>
        <taxon>Streptophyta</taxon>
        <taxon>Embryophyta</taxon>
        <taxon>Tracheophyta</taxon>
        <taxon>Spermatophyta</taxon>
        <taxon>Magnoliopsida</taxon>
        <taxon>Ranunculales</taxon>
        <taxon>Menispermaceae</taxon>
        <taxon>Menispermoideae</taxon>
        <taxon>Cissampelideae</taxon>
        <taxon>Stephania</taxon>
    </lineage>
</organism>
<feature type="domain" description="Amine oxidase" evidence="3">
    <location>
        <begin position="6"/>
        <end position="81"/>
    </location>
</feature>
<dbReference type="InterPro" id="IPR027417">
    <property type="entry name" value="P-loop_NTPase"/>
</dbReference>
<evidence type="ECO:0000256" key="1">
    <source>
        <dbReference type="ARBA" id="ARBA00005995"/>
    </source>
</evidence>
<dbReference type="PANTHER" id="PTHR10742">
    <property type="entry name" value="FLAVIN MONOAMINE OXIDASE"/>
    <property type="match status" value="1"/>
</dbReference>
<sequence>MENAYPGSNILVVTLTNEESKRVEAQSEKETLREAIDMLRDIFGLEVHTAERILVPPWWNNHFQRGSCSNYPIFATHQDFVHIKNVATLTILVIGKGGVGKSSTVNSLIRERVVNVSAFQERSRRGERGFAESLLALPSARTGSNNLPLLMIINNVNLTSIKHNTSSKRENCSGILKANHLIVEPSPYSTVDMHSVKHENDDPR</sequence>
<evidence type="ECO:0000256" key="2">
    <source>
        <dbReference type="SAM" id="Coils"/>
    </source>
</evidence>
<comment type="similarity">
    <text evidence="1">Belongs to the flavin monoamine oxidase family.</text>
</comment>
<dbReference type="AlphaFoldDB" id="A0AAP0K669"/>
<proteinExistence type="inferred from homology"/>
<reference evidence="4 5" key="1">
    <citation type="submission" date="2024-01" db="EMBL/GenBank/DDBJ databases">
        <title>Genome assemblies of Stephania.</title>
        <authorList>
            <person name="Yang L."/>
        </authorList>
    </citation>
    <scope>NUCLEOTIDE SEQUENCE [LARGE SCALE GENOMIC DNA]</scope>
    <source>
        <strain evidence="4">QJT</strain>
        <tissue evidence="4">Leaf</tissue>
    </source>
</reference>
<dbReference type="Pfam" id="PF01593">
    <property type="entry name" value="Amino_oxidase"/>
    <property type="match status" value="1"/>
</dbReference>
<evidence type="ECO:0000313" key="5">
    <source>
        <dbReference type="Proteomes" id="UP001417504"/>
    </source>
</evidence>
<dbReference type="SUPFAM" id="SSF54373">
    <property type="entry name" value="FAD-linked reductases, C-terminal domain"/>
    <property type="match status" value="1"/>
</dbReference>
<dbReference type="GO" id="GO:0006598">
    <property type="term" value="P:polyamine catabolic process"/>
    <property type="evidence" value="ECO:0007669"/>
    <property type="project" value="TreeGrafter"/>
</dbReference>
<dbReference type="PANTHER" id="PTHR10742:SF368">
    <property type="entry name" value="POLYAMINE OXIDASE 1"/>
    <property type="match status" value="1"/>
</dbReference>
<evidence type="ECO:0000313" key="4">
    <source>
        <dbReference type="EMBL" id="KAK9145380.1"/>
    </source>
</evidence>
<dbReference type="GO" id="GO:0016491">
    <property type="term" value="F:oxidoreductase activity"/>
    <property type="evidence" value="ECO:0007669"/>
    <property type="project" value="InterPro"/>
</dbReference>
<gene>
    <name evidence="4" type="ORF">Sjap_005283</name>
</gene>
<evidence type="ECO:0000259" key="3">
    <source>
        <dbReference type="Pfam" id="PF01593"/>
    </source>
</evidence>
<keyword evidence="2" id="KW-0175">Coiled coil</keyword>
<dbReference type="InterPro" id="IPR050281">
    <property type="entry name" value="Flavin_monoamine_oxidase"/>
</dbReference>
<dbReference type="Proteomes" id="UP001417504">
    <property type="component" value="Unassembled WGS sequence"/>
</dbReference>
<dbReference type="InterPro" id="IPR002937">
    <property type="entry name" value="Amino_oxidase"/>
</dbReference>
<feature type="coiled-coil region" evidence="2">
    <location>
        <begin position="15"/>
        <end position="42"/>
    </location>
</feature>
<protein>
    <recommendedName>
        <fullName evidence="3">Amine oxidase domain-containing protein</fullName>
    </recommendedName>
</protein>
<comment type="caution">
    <text evidence="4">The sequence shown here is derived from an EMBL/GenBank/DDBJ whole genome shotgun (WGS) entry which is preliminary data.</text>
</comment>